<accession>A0A2H1H9I5</accession>
<gene>
    <name evidence="3" type="ORF">ZT1E4_G11793</name>
</gene>
<feature type="compositionally biased region" description="Low complexity" evidence="1">
    <location>
        <begin position="149"/>
        <end position="158"/>
    </location>
</feature>
<dbReference type="Gene3D" id="2.40.70.10">
    <property type="entry name" value="Acid Proteases"/>
    <property type="match status" value="1"/>
</dbReference>
<dbReference type="AlphaFoldDB" id="A0A2H1H9I5"/>
<keyword evidence="2" id="KW-0812">Transmembrane</keyword>
<feature type="compositionally biased region" description="Basic and acidic residues" evidence="1">
    <location>
        <begin position="56"/>
        <end position="67"/>
    </location>
</feature>
<feature type="region of interest" description="Disordered" evidence="1">
    <location>
        <begin position="134"/>
        <end position="158"/>
    </location>
</feature>
<keyword evidence="2" id="KW-0472">Membrane</keyword>
<feature type="region of interest" description="Disordered" evidence="1">
    <location>
        <begin position="1"/>
        <end position="78"/>
    </location>
</feature>
<feature type="region of interest" description="Disordered" evidence="1">
    <location>
        <begin position="286"/>
        <end position="317"/>
    </location>
</feature>
<evidence type="ECO:0000313" key="4">
    <source>
        <dbReference type="Proteomes" id="UP000245764"/>
    </source>
</evidence>
<feature type="region of interest" description="Disordered" evidence="1">
    <location>
        <begin position="211"/>
        <end position="244"/>
    </location>
</feature>
<dbReference type="EMBL" id="LT854269">
    <property type="protein sequence ID" value="SMR62479.1"/>
    <property type="molecule type" value="Genomic_DNA"/>
</dbReference>
<evidence type="ECO:0000313" key="3">
    <source>
        <dbReference type="EMBL" id="SMR62479.1"/>
    </source>
</evidence>
<keyword evidence="2" id="KW-1133">Transmembrane helix</keyword>
<feature type="compositionally biased region" description="Basic residues" evidence="1">
    <location>
        <begin position="227"/>
        <end position="241"/>
    </location>
</feature>
<dbReference type="CDD" id="cd00303">
    <property type="entry name" value="retropepsin_like"/>
    <property type="match status" value="1"/>
</dbReference>
<feature type="compositionally biased region" description="Acidic residues" evidence="1">
    <location>
        <begin position="516"/>
        <end position="554"/>
    </location>
</feature>
<reference evidence="4" key="1">
    <citation type="submission" date="2017-05" db="EMBL/GenBank/DDBJ databases">
        <authorList>
            <person name="Song R."/>
            <person name="Chenine A.L."/>
            <person name="Ruprecht R.M."/>
        </authorList>
    </citation>
    <scope>NUCLEOTIDE SEQUENCE [LARGE SCALE GENOMIC DNA]</scope>
</reference>
<dbReference type="InterPro" id="IPR021109">
    <property type="entry name" value="Peptidase_aspartic_dom_sf"/>
</dbReference>
<protein>
    <submittedName>
        <fullName evidence="3">Uncharacterized protein</fullName>
    </submittedName>
</protein>
<feature type="compositionally biased region" description="Polar residues" evidence="1">
    <location>
        <begin position="134"/>
        <end position="148"/>
    </location>
</feature>
<evidence type="ECO:0000256" key="1">
    <source>
        <dbReference type="SAM" id="MobiDB-lite"/>
    </source>
</evidence>
<feature type="compositionally biased region" description="Basic and acidic residues" evidence="1">
    <location>
        <begin position="216"/>
        <end position="226"/>
    </location>
</feature>
<feature type="compositionally biased region" description="Basic and acidic residues" evidence="1">
    <location>
        <begin position="286"/>
        <end position="301"/>
    </location>
</feature>
<dbReference type="Proteomes" id="UP000245764">
    <property type="component" value="Chromosome 18"/>
</dbReference>
<proteinExistence type="predicted"/>
<sequence length="554" mass="61682">MLGPSASAAVMTTPYRPPHSNQHQPMNRQRSFQRNNGAPARDPDQRSQDLPPWYYEAHRETQRHDPAENIDPSQSINPFINGQVPYEYDRSKCGKRGHDPNQCMAQPLQSWEQSFLWNMISQQRKAHSIRMGYGQQQQDTPPRNNSMGAPNTPAAPRPATDAHLVVESINGDKSPQELLDCIRFVEVDSDDEEMEQAEVLAVGFKRARVDEDDGEQDARMADQPRKETKKKSSSSKPRKPMKPINAMIGQPAIDILAILATIMVTILITWLMQLSPFFRDETKRLVSQPRMRESKTKDKNGMPDSSVNTQPPPVPMPVSVPTTATQTANATGGIFNTGSQNVVVQMEGMDDDEVLMTETIPQRVAVDHISTAIRKSIDLWKYRDSANRAFGVPATITGTHGRQAVVPRNQVAADQGSEINLIYPHLRKALGLKLRDIGEIDLPPMDMSTANGGLTPLKHFVIFNLNVEGISREVWAFACPTERGNFSLLLGVPFLHDINAVITVKTNTIQIANEQAENDGQSESESEGSEEADEDDEDEESNDDSGDESEQDFH</sequence>
<feature type="region of interest" description="Disordered" evidence="1">
    <location>
        <begin position="513"/>
        <end position="554"/>
    </location>
</feature>
<feature type="compositionally biased region" description="Polar residues" evidence="1">
    <location>
        <begin position="19"/>
        <end position="36"/>
    </location>
</feature>
<organism evidence="3 4">
    <name type="scientific">Zymoseptoria tritici ST99CH_1E4</name>
    <dbReference type="NCBI Taxonomy" id="1276532"/>
    <lineage>
        <taxon>Eukaryota</taxon>
        <taxon>Fungi</taxon>
        <taxon>Dikarya</taxon>
        <taxon>Ascomycota</taxon>
        <taxon>Pezizomycotina</taxon>
        <taxon>Dothideomycetes</taxon>
        <taxon>Dothideomycetidae</taxon>
        <taxon>Mycosphaerellales</taxon>
        <taxon>Mycosphaerellaceae</taxon>
        <taxon>Zymoseptoria</taxon>
    </lineage>
</organism>
<evidence type="ECO:0000256" key="2">
    <source>
        <dbReference type="SAM" id="Phobius"/>
    </source>
</evidence>
<feature type="transmembrane region" description="Helical" evidence="2">
    <location>
        <begin position="255"/>
        <end position="274"/>
    </location>
</feature>
<name>A0A2H1H9I5_ZYMTR</name>